<evidence type="ECO:0000256" key="5">
    <source>
        <dbReference type="ARBA" id="ARBA00023242"/>
    </source>
</evidence>
<dbReference type="InterPro" id="IPR040637">
    <property type="entry name" value="Ribosomal_uL10-like_insert"/>
</dbReference>
<dbReference type="PANTHER" id="PTHR45841">
    <property type="entry name" value="MRNA TURNOVER PROTEIN 4 MRTO4"/>
    <property type="match status" value="1"/>
</dbReference>
<dbReference type="FunFam" id="3.90.105.20:FF:000003">
    <property type="entry name" value="Ribosome assembly factor mrt4"/>
    <property type="match status" value="1"/>
</dbReference>
<evidence type="ECO:0000256" key="4">
    <source>
        <dbReference type="ARBA" id="ARBA00022490"/>
    </source>
</evidence>
<dbReference type="InterPro" id="IPR001790">
    <property type="entry name" value="Ribosomal_uL10"/>
</dbReference>
<keyword evidence="6" id="KW-0690">Ribosome biogenesis</keyword>
<evidence type="ECO:0000313" key="9">
    <source>
        <dbReference type="Proteomes" id="UP000001396"/>
    </source>
</evidence>
<dbReference type="Pfam" id="PF17777">
    <property type="entry name" value="RL10P_insert"/>
    <property type="match status" value="1"/>
</dbReference>
<evidence type="ECO:0000256" key="6">
    <source>
        <dbReference type="RuleBase" id="RU364039"/>
    </source>
</evidence>
<dbReference type="GO" id="GO:0005840">
    <property type="term" value="C:ribosome"/>
    <property type="evidence" value="ECO:0007669"/>
    <property type="project" value="UniProtKB-KW"/>
</dbReference>
<dbReference type="GO" id="GO:0000956">
    <property type="term" value="P:nuclear-transcribed mRNA catabolic process"/>
    <property type="evidence" value="ECO:0007669"/>
    <property type="project" value="TreeGrafter"/>
</dbReference>
<feature type="domain" description="Large ribosomal subunit protein uL10-like insertion" evidence="7">
    <location>
        <begin position="121"/>
        <end position="189"/>
    </location>
</feature>
<protein>
    <recommendedName>
        <fullName evidence="6">Ribosome assembly factor mrt4</fullName>
    </recommendedName>
</protein>
<evidence type="ECO:0000313" key="8">
    <source>
        <dbReference type="EMBL" id="EFA82656.1"/>
    </source>
</evidence>
<proteinExistence type="inferred from homology"/>
<dbReference type="PANTHER" id="PTHR45841:SF1">
    <property type="entry name" value="MRNA TURNOVER PROTEIN 4 HOMOLOG"/>
    <property type="match status" value="1"/>
</dbReference>
<dbReference type="AlphaFoldDB" id="D3B7B3"/>
<dbReference type="Pfam" id="PF00466">
    <property type="entry name" value="Ribosomal_L10"/>
    <property type="match status" value="1"/>
</dbReference>
<dbReference type="OMA" id="LEWAENY"/>
<dbReference type="GO" id="GO:0005737">
    <property type="term" value="C:cytoplasm"/>
    <property type="evidence" value="ECO:0007669"/>
    <property type="project" value="UniProtKB-SubCell"/>
</dbReference>
<dbReference type="GeneID" id="31359837"/>
<comment type="similarity">
    <text evidence="2 6">Belongs to the universal ribosomal protein uL10 family.</text>
</comment>
<sequence>MVQSKRSKAVSLTKVTKNPNQKKSKLISTVRECVEEYSDIYLISFDNVRNNHLKQARADWSNSRFLFGKKKVLSIGLGRADSDEQKPGLSKLSQNLQSSGECCLFFTNDPKDTVLSEVDFARAGFEPEETITLKQGPIDMTHTQEPYLRRLGMPTSLKNGVIILERDYDLCEKGTVLTPDQARLLQLFDHKISEFKFILLGYWKDAEYYALQEPSADVKSEDMNEDDSEDDE</sequence>
<dbReference type="GO" id="GO:0030687">
    <property type="term" value="C:preribosome, large subunit precursor"/>
    <property type="evidence" value="ECO:0007669"/>
    <property type="project" value="TreeGrafter"/>
</dbReference>
<organism evidence="8 9">
    <name type="scientific">Heterostelium pallidum (strain ATCC 26659 / Pp 5 / PN500)</name>
    <name type="common">Cellular slime mold</name>
    <name type="synonym">Polysphondylium pallidum</name>
    <dbReference type="NCBI Taxonomy" id="670386"/>
    <lineage>
        <taxon>Eukaryota</taxon>
        <taxon>Amoebozoa</taxon>
        <taxon>Evosea</taxon>
        <taxon>Eumycetozoa</taxon>
        <taxon>Dictyostelia</taxon>
        <taxon>Acytosteliales</taxon>
        <taxon>Acytosteliaceae</taxon>
        <taxon>Heterostelium</taxon>
    </lineage>
</organism>
<dbReference type="GO" id="GO:0000027">
    <property type="term" value="P:ribosomal large subunit assembly"/>
    <property type="evidence" value="ECO:0007669"/>
    <property type="project" value="InterPro"/>
</dbReference>
<accession>D3B7B3</accession>
<dbReference type="InterPro" id="IPR033867">
    <property type="entry name" value="Mrt4"/>
</dbReference>
<dbReference type="GO" id="GO:0003723">
    <property type="term" value="F:RNA binding"/>
    <property type="evidence" value="ECO:0007669"/>
    <property type="project" value="TreeGrafter"/>
</dbReference>
<dbReference type="GO" id="GO:0005730">
    <property type="term" value="C:nucleolus"/>
    <property type="evidence" value="ECO:0007669"/>
    <property type="project" value="UniProtKB-SubCell"/>
</dbReference>
<dbReference type="Gene3D" id="3.30.70.1730">
    <property type="match status" value="1"/>
</dbReference>
<dbReference type="CDD" id="cd05796">
    <property type="entry name" value="Ribosomal_P0_like"/>
    <property type="match status" value="1"/>
</dbReference>
<dbReference type="FunFam" id="3.30.70.1730:FF:000005">
    <property type="entry name" value="Ribosome assembly factor mrt4"/>
    <property type="match status" value="1"/>
</dbReference>
<dbReference type="InterPro" id="IPR043164">
    <property type="entry name" value="Ribosomal_uL10-like_insert_sf"/>
</dbReference>
<dbReference type="FunCoup" id="D3B7B3">
    <property type="interactions" value="769"/>
</dbReference>
<dbReference type="RefSeq" id="XP_020434773.1">
    <property type="nucleotide sequence ID" value="XM_020575253.1"/>
</dbReference>
<keyword evidence="8" id="KW-0687">Ribonucleoprotein</keyword>
<keyword evidence="4 6" id="KW-0963">Cytoplasm</keyword>
<evidence type="ECO:0000256" key="1">
    <source>
        <dbReference type="ARBA" id="ARBA00004046"/>
    </source>
</evidence>
<gene>
    <name evidence="8" type="primary">mrt4</name>
    <name evidence="8" type="ORF">PPL_04350</name>
</gene>
<comment type="function">
    <text evidence="1 6">Component of the ribosome assembly machinery. Nuclear paralog of the ribosomal protein P0, it binds pre-60S subunits at an early stage of assembly in the nucleolus, and is replaced by P0 in cytoplasmic pre-60S subunits and mature 80S ribosomes.</text>
</comment>
<dbReference type="SUPFAM" id="SSF160369">
    <property type="entry name" value="Ribosomal protein L10-like"/>
    <property type="match status" value="1"/>
</dbReference>
<reference evidence="8 9" key="1">
    <citation type="journal article" date="2011" name="Genome Res.">
        <title>Phylogeny-wide analysis of social amoeba genomes highlights ancient origins for complex intercellular communication.</title>
        <authorList>
            <person name="Heidel A.J."/>
            <person name="Lawal H.M."/>
            <person name="Felder M."/>
            <person name="Schilde C."/>
            <person name="Helps N.R."/>
            <person name="Tunggal B."/>
            <person name="Rivero F."/>
            <person name="John U."/>
            <person name="Schleicher M."/>
            <person name="Eichinger L."/>
            <person name="Platzer M."/>
            <person name="Noegel A.A."/>
            <person name="Schaap P."/>
            <person name="Gloeckner G."/>
        </authorList>
    </citation>
    <scope>NUCLEOTIDE SEQUENCE [LARGE SCALE GENOMIC DNA]</scope>
    <source>
        <strain evidence="9">ATCC 26659 / Pp 5 / PN500</strain>
    </source>
</reference>
<comment type="subcellular location">
    <subcellularLocation>
        <location evidence="6">Cytoplasm</location>
    </subcellularLocation>
    <subcellularLocation>
        <location evidence="6">Nucleus</location>
        <location evidence="6">Nucleolus</location>
    </subcellularLocation>
</comment>
<dbReference type="InterPro" id="IPR051742">
    <property type="entry name" value="Ribosome_Assembly_uL10"/>
</dbReference>
<name>D3B7B3_HETP5</name>
<evidence type="ECO:0000259" key="7">
    <source>
        <dbReference type="Pfam" id="PF17777"/>
    </source>
</evidence>
<keyword evidence="8" id="KW-0689">Ribosomal protein</keyword>
<keyword evidence="9" id="KW-1185">Reference proteome</keyword>
<comment type="subunit">
    <text evidence="3 6">Associates with the pre-60S ribosomal particle.</text>
</comment>
<dbReference type="Proteomes" id="UP000001396">
    <property type="component" value="Unassembled WGS sequence"/>
</dbReference>
<dbReference type="GO" id="GO:0006364">
    <property type="term" value="P:rRNA processing"/>
    <property type="evidence" value="ECO:0007669"/>
    <property type="project" value="TreeGrafter"/>
</dbReference>
<dbReference type="STRING" id="670386.D3B7B3"/>
<dbReference type="Gene3D" id="3.90.105.20">
    <property type="match status" value="1"/>
</dbReference>
<comment type="caution">
    <text evidence="8">The sequence shown here is derived from an EMBL/GenBank/DDBJ whole genome shotgun (WGS) entry which is preliminary data.</text>
</comment>
<evidence type="ECO:0000256" key="3">
    <source>
        <dbReference type="ARBA" id="ARBA00011117"/>
    </source>
</evidence>
<dbReference type="EMBL" id="ADBJ01000018">
    <property type="protein sequence ID" value="EFA82656.1"/>
    <property type="molecule type" value="Genomic_DNA"/>
</dbReference>
<keyword evidence="5 6" id="KW-0539">Nucleus</keyword>
<evidence type="ECO:0000256" key="2">
    <source>
        <dbReference type="ARBA" id="ARBA00008889"/>
    </source>
</evidence>
<dbReference type="InterPro" id="IPR043141">
    <property type="entry name" value="Ribosomal_uL10-like_sf"/>
</dbReference>
<dbReference type="InParanoid" id="D3B7B3"/>